<dbReference type="EMBL" id="CP089274">
    <property type="protein sequence ID" value="USP73055.1"/>
    <property type="molecule type" value="Genomic_DNA"/>
</dbReference>
<accession>A0A9Q8Z0X9</accession>
<evidence type="ECO:0000256" key="1">
    <source>
        <dbReference type="SAM" id="SignalP"/>
    </source>
</evidence>
<sequence length="88" mass="8943">MQPTALTVALALFAGSALAGRDHSRAFLQHIAAQPPHPQITVPVESIALPIQSVVVPVENIIVPSVLNPPAVFPAPPPAPSPAPIPGA</sequence>
<keyword evidence="1" id="KW-0732">Signal</keyword>
<evidence type="ECO:0000313" key="2">
    <source>
        <dbReference type="EMBL" id="USP73055.1"/>
    </source>
</evidence>
<proteinExistence type="predicted"/>
<feature type="chain" id="PRO_5040396937" evidence="1">
    <location>
        <begin position="20"/>
        <end position="88"/>
    </location>
</feature>
<name>A0A9Q8Z0X9_CURCL</name>
<keyword evidence="3" id="KW-1185">Reference proteome</keyword>
<protein>
    <submittedName>
        <fullName evidence="2">Uncharacterized protein</fullName>
    </submittedName>
</protein>
<organism evidence="2 3">
    <name type="scientific">Curvularia clavata</name>
    <dbReference type="NCBI Taxonomy" id="95742"/>
    <lineage>
        <taxon>Eukaryota</taxon>
        <taxon>Fungi</taxon>
        <taxon>Dikarya</taxon>
        <taxon>Ascomycota</taxon>
        <taxon>Pezizomycotina</taxon>
        <taxon>Dothideomycetes</taxon>
        <taxon>Pleosporomycetidae</taxon>
        <taxon>Pleosporales</taxon>
        <taxon>Pleosporineae</taxon>
        <taxon>Pleosporaceae</taxon>
        <taxon>Curvularia</taxon>
    </lineage>
</organism>
<evidence type="ECO:0000313" key="3">
    <source>
        <dbReference type="Proteomes" id="UP001056012"/>
    </source>
</evidence>
<reference evidence="2" key="1">
    <citation type="submission" date="2021-12" db="EMBL/GenBank/DDBJ databases">
        <title>Curvularia clavata genome.</title>
        <authorList>
            <person name="Cao Y."/>
        </authorList>
    </citation>
    <scope>NUCLEOTIDE SEQUENCE</scope>
    <source>
        <strain evidence="2">Yc1106</strain>
    </source>
</reference>
<dbReference type="VEuPathDB" id="FungiDB:yc1106_00329"/>
<gene>
    <name evidence="2" type="ORF">yc1106_00329</name>
</gene>
<feature type="signal peptide" evidence="1">
    <location>
        <begin position="1"/>
        <end position="19"/>
    </location>
</feature>
<dbReference type="Proteomes" id="UP001056012">
    <property type="component" value="Chromosome 1"/>
</dbReference>
<dbReference type="AlphaFoldDB" id="A0A9Q8Z0X9"/>